<dbReference type="OrthoDB" id="2110130at2759"/>
<organism evidence="2">
    <name type="scientific">Cyprideis torosa</name>
    <dbReference type="NCBI Taxonomy" id="163714"/>
    <lineage>
        <taxon>Eukaryota</taxon>
        <taxon>Metazoa</taxon>
        <taxon>Ecdysozoa</taxon>
        <taxon>Arthropoda</taxon>
        <taxon>Crustacea</taxon>
        <taxon>Oligostraca</taxon>
        <taxon>Ostracoda</taxon>
        <taxon>Podocopa</taxon>
        <taxon>Podocopida</taxon>
        <taxon>Cytherocopina</taxon>
        <taxon>Cytheroidea</taxon>
        <taxon>Cytherideidae</taxon>
        <taxon>Cyprideis</taxon>
    </lineage>
</organism>
<dbReference type="GO" id="GO:0005524">
    <property type="term" value="F:ATP binding"/>
    <property type="evidence" value="ECO:0007669"/>
    <property type="project" value="InterPro"/>
</dbReference>
<dbReference type="PANTHER" id="PTHR42855">
    <property type="entry name" value="ABC TRANSPORTER ATP-BINDING SUBUNIT"/>
    <property type="match status" value="1"/>
</dbReference>
<name>A0A7R8WZ32_9CRUS</name>
<dbReference type="InterPro" id="IPR027417">
    <property type="entry name" value="P-loop_NTPase"/>
</dbReference>
<evidence type="ECO:0000313" key="2">
    <source>
        <dbReference type="EMBL" id="CAD7237985.1"/>
    </source>
</evidence>
<feature type="domain" description="ABC transporter" evidence="1">
    <location>
        <begin position="62"/>
        <end position="109"/>
    </location>
</feature>
<dbReference type="InterPro" id="IPR003439">
    <property type="entry name" value="ABC_transporter-like_ATP-bd"/>
</dbReference>
<dbReference type="SUPFAM" id="SSF52540">
    <property type="entry name" value="P-loop containing nucleoside triphosphate hydrolases"/>
    <property type="match status" value="1"/>
</dbReference>
<gene>
    <name evidence="2" type="ORF">CTOB1V02_LOCUS15800</name>
</gene>
<dbReference type="GO" id="GO:0016887">
    <property type="term" value="F:ATP hydrolysis activity"/>
    <property type="evidence" value="ECO:0007669"/>
    <property type="project" value="InterPro"/>
</dbReference>
<dbReference type="Gene3D" id="3.40.50.300">
    <property type="entry name" value="P-loop containing nucleotide triphosphate hydrolases"/>
    <property type="match status" value="1"/>
</dbReference>
<evidence type="ECO:0000259" key="1">
    <source>
        <dbReference type="Pfam" id="PF00005"/>
    </source>
</evidence>
<dbReference type="EMBL" id="OB694381">
    <property type="protein sequence ID" value="CAD7237985.1"/>
    <property type="molecule type" value="Genomic_DNA"/>
</dbReference>
<sequence>MRDQLKADESAFRKATKKIQIEASKDIEHSSKIVAEFYNTYKSFDEGGDYIDVMGKQRHVCGYLKDFLFDPSRVYDKVSQLSGGQNNRLMLAKILANPKSCLILDEPTNDLDMDTLDMLEDILMQYK</sequence>
<dbReference type="PANTHER" id="PTHR42855:SF1">
    <property type="entry name" value="ABC TRANSPORTER DOMAIN-CONTAINING PROTEIN"/>
    <property type="match status" value="1"/>
</dbReference>
<reference evidence="2" key="1">
    <citation type="submission" date="2020-11" db="EMBL/GenBank/DDBJ databases">
        <authorList>
            <person name="Tran Van P."/>
        </authorList>
    </citation>
    <scope>NUCLEOTIDE SEQUENCE</scope>
</reference>
<feature type="non-terminal residue" evidence="2">
    <location>
        <position position="127"/>
    </location>
</feature>
<dbReference type="InterPro" id="IPR051309">
    <property type="entry name" value="ABCF_ATPase"/>
</dbReference>
<dbReference type="AlphaFoldDB" id="A0A7R8WZ32"/>
<dbReference type="Pfam" id="PF00005">
    <property type="entry name" value="ABC_tran"/>
    <property type="match status" value="1"/>
</dbReference>
<protein>
    <recommendedName>
        <fullName evidence="1">ABC transporter domain-containing protein</fullName>
    </recommendedName>
</protein>
<accession>A0A7R8WZ32</accession>
<proteinExistence type="predicted"/>